<keyword evidence="4" id="KW-1185">Reference proteome</keyword>
<evidence type="ECO:0000313" key="4">
    <source>
        <dbReference type="Proteomes" id="UP001596001"/>
    </source>
</evidence>
<gene>
    <name evidence="3" type="ORF">ACFO6X_00110</name>
</gene>
<dbReference type="Pfam" id="PF13487">
    <property type="entry name" value="HD_5"/>
    <property type="match status" value="1"/>
</dbReference>
<reference evidence="4" key="1">
    <citation type="journal article" date="2019" name="Int. J. Syst. Evol. Microbiol.">
        <title>The Global Catalogue of Microorganisms (GCM) 10K type strain sequencing project: providing services to taxonomists for standard genome sequencing and annotation.</title>
        <authorList>
            <consortium name="The Broad Institute Genomics Platform"/>
            <consortium name="The Broad Institute Genome Sequencing Center for Infectious Disease"/>
            <person name="Wu L."/>
            <person name="Ma J."/>
        </authorList>
    </citation>
    <scope>NUCLEOTIDE SEQUENCE [LARGE SCALE GENOMIC DNA]</scope>
    <source>
        <strain evidence="4">CCUG 49452</strain>
    </source>
</reference>
<protein>
    <submittedName>
        <fullName evidence="3">HD-GYP domain-containing protein</fullName>
    </submittedName>
</protein>
<dbReference type="InterPro" id="IPR037522">
    <property type="entry name" value="HD_GYP_dom"/>
</dbReference>
<evidence type="ECO:0000259" key="2">
    <source>
        <dbReference type="PROSITE" id="PS51832"/>
    </source>
</evidence>
<comment type="caution">
    <text evidence="3">The sequence shown here is derived from an EMBL/GenBank/DDBJ whole genome shotgun (WGS) entry which is preliminary data.</text>
</comment>
<dbReference type="NCBIfam" id="TIGR00277">
    <property type="entry name" value="HDIG"/>
    <property type="match status" value="1"/>
</dbReference>
<dbReference type="RefSeq" id="WP_382428827.1">
    <property type="nucleotide sequence ID" value="NZ_JBHSHJ010000001.1"/>
</dbReference>
<dbReference type="Pfam" id="PF11871">
    <property type="entry name" value="DUF3391"/>
    <property type="match status" value="1"/>
</dbReference>
<dbReference type="InterPro" id="IPR021812">
    <property type="entry name" value="DUF3391"/>
</dbReference>
<name>A0ABV9QA01_9BURK</name>
<dbReference type="PANTHER" id="PTHR43155">
    <property type="entry name" value="CYCLIC DI-GMP PHOSPHODIESTERASE PA4108-RELATED"/>
    <property type="match status" value="1"/>
</dbReference>
<dbReference type="PROSITE" id="PS51832">
    <property type="entry name" value="HD_GYP"/>
    <property type="match status" value="1"/>
</dbReference>
<feature type="domain" description="HD-GYP" evidence="2">
    <location>
        <begin position="155"/>
        <end position="353"/>
    </location>
</feature>
<feature type="compositionally biased region" description="Polar residues" evidence="1">
    <location>
        <begin position="86"/>
        <end position="95"/>
    </location>
</feature>
<dbReference type="SMART" id="SM00471">
    <property type="entry name" value="HDc"/>
    <property type="match status" value="1"/>
</dbReference>
<organism evidence="3 4">
    <name type="scientific">Giesbergeria sinuosa</name>
    <dbReference type="NCBI Taxonomy" id="80883"/>
    <lineage>
        <taxon>Bacteria</taxon>
        <taxon>Pseudomonadati</taxon>
        <taxon>Pseudomonadota</taxon>
        <taxon>Betaproteobacteria</taxon>
        <taxon>Burkholderiales</taxon>
        <taxon>Comamonadaceae</taxon>
        <taxon>Giesbergeria</taxon>
    </lineage>
</organism>
<evidence type="ECO:0000256" key="1">
    <source>
        <dbReference type="SAM" id="MobiDB-lite"/>
    </source>
</evidence>
<dbReference type="CDD" id="cd00077">
    <property type="entry name" value="HDc"/>
    <property type="match status" value="1"/>
</dbReference>
<dbReference type="Gene3D" id="1.10.3210.10">
    <property type="entry name" value="Hypothetical protein af1432"/>
    <property type="match status" value="1"/>
</dbReference>
<feature type="region of interest" description="Disordered" evidence="1">
    <location>
        <begin position="86"/>
        <end position="111"/>
    </location>
</feature>
<dbReference type="EMBL" id="JBHSHJ010000001">
    <property type="protein sequence ID" value="MFC4787402.1"/>
    <property type="molecule type" value="Genomic_DNA"/>
</dbReference>
<accession>A0ABV9QA01</accession>
<evidence type="ECO:0000313" key="3">
    <source>
        <dbReference type="EMBL" id="MFC4787402.1"/>
    </source>
</evidence>
<dbReference type="Proteomes" id="UP001596001">
    <property type="component" value="Unassembled WGS sequence"/>
</dbReference>
<sequence length="438" mass="48547">MLKRIHVQHLTLGMHIHEFCGSWMEHPFWRTQFTLTDPKDLASIRATTIKEVWIDVGRGLDVAPGIASTSQAEAEAQVENTFQHLNDGPVTTETRASVPPPSALRDQRPTSMAQELETAAAICRQSKTAVASMFNEARLGKATDTHRMRDLVEDISSSVIRNPGALISLARLKTADDYSYMHSVAVCALMVALARQLQLDAEQTRIAGMAGLLHDLGKATIPLHVLNKPGKLTDAEFAVVRHHPVAGWEMLRQGGKTDVAVLDACRHHHEKIDGTGYPDGLTGEHIHLIAKMTAICDVYDAITSNRPYKAGWDPAESLRRMAQWSEGHFDLQLFHAFVKSIGIYPAGSLVRLSSERLGVVTDQNRSTLTAPWVKVFYCTRTKQRIPPETIDLSQPGCNEKITAREDPEQWHFPDLIRLWSGFDISHHHTLAPAPPSAA</sequence>
<dbReference type="InterPro" id="IPR006675">
    <property type="entry name" value="HDIG_dom"/>
</dbReference>
<dbReference type="InterPro" id="IPR003607">
    <property type="entry name" value="HD/PDEase_dom"/>
</dbReference>
<proteinExistence type="predicted"/>
<dbReference type="PANTHER" id="PTHR43155:SF2">
    <property type="entry name" value="CYCLIC DI-GMP PHOSPHODIESTERASE PA4108"/>
    <property type="match status" value="1"/>
</dbReference>
<dbReference type="SUPFAM" id="SSF109604">
    <property type="entry name" value="HD-domain/PDEase-like"/>
    <property type="match status" value="1"/>
</dbReference>